<proteinExistence type="predicted"/>
<keyword evidence="1" id="KW-0472">Membrane</keyword>
<accession>A0A2P2QUY4</accession>
<dbReference type="EMBL" id="GGEC01090210">
    <property type="protein sequence ID" value="MBX70694.1"/>
    <property type="molecule type" value="Transcribed_RNA"/>
</dbReference>
<keyword evidence="1" id="KW-1133">Transmembrane helix</keyword>
<evidence type="ECO:0000313" key="2">
    <source>
        <dbReference type="EMBL" id="MBX70694.1"/>
    </source>
</evidence>
<feature type="transmembrane region" description="Helical" evidence="1">
    <location>
        <begin position="28"/>
        <end position="45"/>
    </location>
</feature>
<sequence length="54" mass="6334">MKTMISYSVLLPHLQSSALCFCFKPFPLLIHSIFVICNIAFYLKSASWRLSFYR</sequence>
<keyword evidence="1" id="KW-0812">Transmembrane</keyword>
<protein>
    <submittedName>
        <fullName evidence="2">Uncharacterized protein</fullName>
    </submittedName>
</protein>
<organism evidence="2">
    <name type="scientific">Rhizophora mucronata</name>
    <name type="common">Asiatic mangrove</name>
    <dbReference type="NCBI Taxonomy" id="61149"/>
    <lineage>
        <taxon>Eukaryota</taxon>
        <taxon>Viridiplantae</taxon>
        <taxon>Streptophyta</taxon>
        <taxon>Embryophyta</taxon>
        <taxon>Tracheophyta</taxon>
        <taxon>Spermatophyta</taxon>
        <taxon>Magnoliopsida</taxon>
        <taxon>eudicotyledons</taxon>
        <taxon>Gunneridae</taxon>
        <taxon>Pentapetalae</taxon>
        <taxon>rosids</taxon>
        <taxon>fabids</taxon>
        <taxon>Malpighiales</taxon>
        <taxon>Rhizophoraceae</taxon>
        <taxon>Rhizophora</taxon>
    </lineage>
</organism>
<reference evidence="2" key="1">
    <citation type="submission" date="2018-02" db="EMBL/GenBank/DDBJ databases">
        <title>Rhizophora mucronata_Transcriptome.</title>
        <authorList>
            <person name="Meera S.P."/>
            <person name="Sreeshan A."/>
            <person name="Augustine A."/>
        </authorList>
    </citation>
    <scope>NUCLEOTIDE SEQUENCE</scope>
    <source>
        <tissue evidence="2">Leaf</tissue>
    </source>
</reference>
<evidence type="ECO:0000256" key="1">
    <source>
        <dbReference type="SAM" id="Phobius"/>
    </source>
</evidence>
<dbReference type="AlphaFoldDB" id="A0A2P2QUY4"/>
<name>A0A2P2QUY4_RHIMU</name>